<dbReference type="Pfam" id="PF06807">
    <property type="entry name" value="Clp1"/>
    <property type="match status" value="1"/>
</dbReference>
<evidence type="ECO:0000259" key="1">
    <source>
        <dbReference type="Pfam" id="PF06807"/>
    </source>
</evidence>
<dbReference type="AlphaFoldDB" id="A0A1J9PZL2"/>
<dbReference type="EMBL" id="LGTZ01003712">
    <property type="protein sequence ID" value="OJD09439.1"/>
    <property type="molecule type" value="Genomic_DNA"/>
</dbReference>
<accession>A0A1J9PZL2</accession>
<sequence length="46" mass="4950">MGFVYVASVDEKKAKIRVLAPVGGRVPSRALVWGKRWPGELVGLVG</sequence>
<gene>
    <name evidence="2" type="ORF">ACJ73_10314</name>
</gene>
<dbReference type="InterPro" id="IPR010655">
    <property type="entry name" value="Clp1_C"/>
</dbReference>
<dbReference type="GO" id="GO:0031124">
    <property type="term" value="P:mRNA 3'-end processing"/>
    <property type="evidence" value="ECO:0007669"/>
    <property type="project" value="InterPro"/>
</dbReference>
<keyword evidence="3" id="KW-1185">Reference proteome</keyword>
<name>A0A1J9PZL2_9EURO</name>
<organism evidence="2 3">
    <name type="scientific">Blastomyces percursus</name>
    <dbReference type="NCBI Taxonomy" id="1658174"/>
    <lineage>
        <taxon>Eukaryota</taxon>
        <taxon>Fungi</taxon>
        <taxon>Dikarya</taxon>
        <taxon>Ascomycota</taxon>
        <taxon>Pezizomycotina</taxon>
        <taxon>Eurotiomycetes</taxon>
        <taxon>Eurotiomycetidae</taxon>
        <taxon>Onygenales</taxon>
        <taxon>Ajellomycetaceae</taxon>
        <taxon>Blastomyces</taxon>
    </lineage>
</organism>
<dbReference type="VEuPathDB" id="FungiDB:ACJ73_10314"/>
<dbReference type="OrthoDB" id="258143at2759"/>
<dbReference type="STRING" id="1658174.A0A1J9PZL2"/>
<dbReference type="Gene3D" id="2.40.30.330">
    <property type="entry name" value="Pre-mRNA cleavage complex subunit Clp1, C-terminal domain"/>
    <property type="match status" value="1"/>
</dbReference>
<evidence type="ECO:0000313" key="3">
    <source>
        <dbReference type="Proteomes" id="UP000242791"/>
    </source>
</evidence>
<evidence type="ECO:0000313" key="2">
    <source>
        <dbReference type="EMBL" id="OJD09439.1"/>
    </source>
</evidence>
<comment type="caution">
    <text evidence="2">The sequence shown here is derived from an EMBL/GenBank/DDBJ whole genome shotgun (WGS) entry which is preliminary data.</text>
</comment>
<feature type="domain" description="Clp1 C-terminal" evidence="1">
    <location>
        <begin position="1"/>
        <end position="38"/>
    </location>
</feature>
<reference evidence="2 3" key="1">
    <citation type="submission" date="2015-08" db="EMBL/GenBank/DDBJ databases">
        <title>Emmonsia species relationships and genome sequence.</title>
        <authorList>
            <person name="Cuomo C.A."/>
            <person name="Schwartz I.S."/>
            <person name="Kenyon C."/>
            <person name="De Hoog G.S."/>
            <person name="Govender N.P."/>
            <person name="Botha A."/>
            <person name="Moreno L."/>
            <person name="De Vries M."/>
            <person name="Munoz J.F."/>
            <person name="Stielow J.B."/>
        </authorList>
    </citation>
    <scope>NUCLEOTIDE SEQUENCE [LARGE SCALE GENOMIC DNA]</scope>
    <source>
        <strain evidence="2 3">EI222</strain>
    </source>
</reference>
<proteinExistence type="predicted"/>
<dbReference type="InterPro" id="IPR038238">
    <property type="entry name" value="Clp1_C_sf"/>
</dbReference>
<protein>
    <submittedName>
        <fullName evidence="2">mRNA cleavage and polyadenylation factor Clp1</fullName>
    </submittedName>
</protein>
<dbReference type="Proteomes" id="UP000242791">
    <property type="component" value="Unassembled WGS sequence"/>
</dbReference>